<evidence type="ECO:0000256" key="8">
    <source>
        <dbReference type="SAM" id="Phobius"/>
    </source>
</evidence>
<dbReference type="GO" id="GO:0005886">
    <property type="term" value="C:plasma membrane"/>
    <property type="evidence" value="ECO:0007669"/>
    <property type="project" value="UniProtKB-SubCell"/>
</dbReference>
<feature type="transmembrane region" description="Helical" evidence="8">
    <location>
        <begin position="322"/>
        <end position="343"/>
    </location>
</feature>
<evidence type="ECO:0000256" key="4">
    <source>
        <dbReference type="ARBA" id="ARBA00022989"/>
    </source>
</evidence>
<dbReference type="Pfam" id="PF01618">
    <property type="entry name" value="MotA_ExbB"/>
    <property type="match status" value="1"/>
</dbReference>
<dbReference type="Proteomes" id="UP000320176">
    <property type="component" value="Unassembled WGS sequence"/>
</dbReference>
<feature type="compositionally biased region" description="Low complexity" evidence="7">
    <location>
        <begin position="93"/>
        <end position="110"/>
    </location>
</feature>
<dbReference type="InterPro" id="IPR050790">
    <property type="entry name" value="ExbB/TolQ_transport"/>
</dbReference>
<evidence type="ECO:0000256" key="5">
    <source>
        <dbReference type="ARBA" id="ARBA00023136"/>
    </source>
</evidence>
<proteinExistence type="inferred from homology"/>
<evidence type="ECO:0000313" key="10">
    <source>
        <dbReference type="EMBL" id="TWU04849.1"/>
    </source>
</evidence>
<dbReference type="EMBL" id="SJPN01000003">
    <property type="protein sequence ID" value="TWU04849.1"/>
    <property type="molecule type" value="Genomic_DNA"/>
</dbReference>
<keyword evidence="11" id="KW-1185">Reference proteome</keyword>
<feature type="transmembrane region" description="Helical" evidence="8">
    <location>
        <begin position="53"/>
        <end position="77"/>
    </location>
</feature>
<keyword evidence="5 8" id="KW-0472">Membrane</keyword>
<organism evidence="10 11">
    <name type="scientific">Stieleria varia</name>
    <dbReference type="NCBI Taxonomy" id="2528005"/>
    <lineage>
        <taxon>Bacteria</taxon>
        <taxon>Pseudomonadati</taxon>
        <taxon>Planctomycetota</taxon>
        <taxon>Planctomycetia</taxon>
        <taxon>Pirellulales</taxon>
        <taxon>Pirellulaceae</taxon>
        <taxon>Stieleria</taxon>
    </lineage>
</organism>
<keyword evidence="4 8" id="KW-1133">Transmembrane helix</keyword>
<comment type="caution">
    <text evidence="10">The sequence shown here is derived from an EMBL/GenBank/DDBJ whole genome shotgun (WGS) entry which is preliminary data.</text>
</comment>
<dbReference type="AlphaFoldDB" id="A0A5C6B070"/>
<feature type="region of interest" description="Disordered" evidence="7">
    <location>
        <begin position="93"/>
        <end position="128"/>
    </location>
</feature>
<evidence type="ECO:0000256" key="6">
    <source>
        <dbReference type="RuleBase" id="RU004057"/>
    </source>
</evidence>
<dbReference type="GO" id="GO:0017038">
    <property type="term" value="P:protein import"/>
    <property type="evidence" value="ECO:0007669"/>
    <property type="project" value="TreeGrafter"/>
</dbReference>
<evidence type="ECO:0000313" key="11">
    <source>
        <dbReference type="Proteomes" id="UP000320176"/>
    </source>
</evidence>
<evidence type="ECO:0000256" key="1">
    <source>
        <dbReference type="ARBA" id="ARBA00004651"/>
    </source>
</evidence>
<accession>A0A5C6B070</accession>
<gene>
    <name evidence="10" type="ORF">Pla52n_28940</name>
</gene>
<dbReference type="PANTHER" id="PTHR30625">
    <property type="entry name" value="PROTEIN TOLQ"/>
    <property type="match status" value="1"/>
</dbReference>
<evidence type="ECO:0000256" key="3">
    <source>
        <dbReference type="ARBA" id="ARBA00022692"/>
    </source>
</evidence>
<keyword evidence="6" id="KW-0813">Transport</keyword>
<evidence type="ECO:0000256" key="2">
    <source>
        <dbReference type="ARBA" id="ARBA00022475"/>
    </source>
</evidence>
<keyword evidence="6" id="KW-0653">Protein transport</keyword>
<dbReference type="InterPro" id="IPR002898">
    <property type="entry name" value="MotA_ExbB_proton_chnl"/>
</dbReference>
<feature type="domain" description="MotA/TolQ/ExbB proton channel" evidence="9">
    <location>
        <begin position="240"/>
        <end position="358"/>
    </location>
</feature>
<evidence type="ECO:0000256" key="7">
    <source>
        <dbReference type="SAM" id="MobiDB-lite"/>
    </source>
</evidence>
<comment type="similarity">
    <text evidence="6">Belongs to the exbB/tolQ family.</text>
</comment>
<comment type="subcellular location">
    <subcellularLocation>
        <location evidence="1">Cell membrane</location>
        <topology evidence="1">Multi-pass membrane protein</topology>
    </subcellularLocation>
    <subcellularLocation>
        <location evidence="6">Membrane</location>
        <topology evidence="6">Multi-pass membrane protein</topology>
    </subcellularLocation>
</comment>
<evidence type="ECO:0000259" key="9">
    <source>
        <dbReference type="Pfam" id="PF01618"/>
    </source>
</evidence>
<reference evidence="10 11" key="1">
    <citation type="submission" date="2019-02" db="EMBL/GenBank/DDBJ databases">
        <title>Deep-cultivation of Planctomycetes and their phenomic and genomic characterization uncovers novel biology.</title>
        <authorList>
            <person name="Wiegand S."/>
            <person name="Jogler M."/>
            <person name="Boedeker C."/>
            <person name="Pinto D."/>
            <person name="Vollmers J."/>
            <person name="Rivas-Marin E."/>
            <person name="Kohn T."/>
            <person name="Peeters S.H."/>
            <person name="Heuer A."/>
            <person name="Rast P."/>
            <person name="Oberbeckmann S."/>
            <person name="Bunk B."/>
            <person name="Jeske O."/>
            <person name="Meyerdierks A."/>
            <person name="Storesund J.E."/>
            <person name="Kallscheuer N."/>
            <person name="Luecker S."/>
            <person name="Lage O.M."/>
            <person name="Pohl T."/>
            <person name="Merkel B.J."/>
            <person name="Hornburger P."/>
            <person name="Mueller R.-W."/>
            <person name="Bruemmer F."/>
            <person name="Labrenz M."/>
            <person name="Spormann A.M."/>
            <person name="Op Den Camp H."/>
            <person name="Overmann J."/>
            <person name="Amann R."/>
            <person name="Jetten M.S.M."/>
            <person name="Mascher T."/>
            <person name="Medema M.H."/>
            <person name="Devos D.P."/>
            <person name="Kaster A.-K."/>
            <person name="Ovreas L."/>
            <person name="Rohde M."/>
            <person name="Galperin M.Y."/>
            <person name="Jogler C."/>
        </authorList>
    </citation>
    <scope>NUCLEOTIDE SEQUENCE [LARGE SCALE GENOMIC DNA]</scope>
    <source>
        <strain evidence="10 11">Pla52n</strain>
    </source>
</reference>
<feature type="region of interest" description="Disordered" evidence="7">
    <location>
        <begin position="1"/>
        <end position="25"/>
    </location>
</feature>
<name>A0A5C6B070_9BACT</name>
<keyword evidence="3 8" id="KW-0812">Transmembrane</keyword>
<sequence length="386" mass="42160">MMMNDPTPANLTHDAPISSHRRGMADDCRGMADDCRGMATAQRRASERPLPVAGWRGLMSFLLPLAALGLGMIWVMMSLPDANAQYPQRFPQNNGGFQNNNFQNGQNFGGMQPAQSQPAFRQAARDQYQSSIPAAPTTATDTLGGEATEAATTDEADAGASWMSRMPSFVQKLASGGWLMLPLGVCSLIVFALSLERMISLRRGRVIPRPFVRRFTECVEDGQLSYEEATELCKEFDCPVSEVFRAALRRWGRPMFEIEQAVMDAGDRVSDSLKRFLRVFHAISNVAPLLGLLGTVIGMIQAFEVISDSQSLGRPDMLASGISTALMTTAGGLMVAIPAYLAYMYFSSKSDRYLGEIEKLCQRVVDCISAESLEDGGGKARKRRAA</sequence>
<protein>
    <submittedName>
        <fullName evidence="10">Biopolymer transport protein ExbB</fullName>
    </submittedName>
</protein>
<keyword evidence="2" id="KW-1003">Cell membrane</keyword>
<dbReference type="PANTHER" id="PTHR30625:SF11">
    <property type="entry name" value="MOTA_TOLQ_EXBB PROTON CHANNEL DOMAIN-CONTAINING PROTEIN"/>
    <property type="match status" value="1"/>
</dbReference>
<feature type="transmembrane region" description="Helical" evidence="8">
    <location>
        <begin position="173"/>
        <end position="195"/>
    </location>
</feature>
<feature type="transmembrane region" description="Helical" evidence="8">
    <location>
        <begin position="282"/>
        <end position="302"/>
    </location>
</feature>